<dbReference type="Proteomes" id="UP000184184">
    <property type="component" value="Unassembled WGS sequence"/>
</dbReference>
<accession>A0A1M7QCB9</accession>
<reference evidence="1 2" key="1">
    <citation type="submission" date="2016-11" db="EMBL/GenBank/DDBJ databases">
        <authorList>
            <person name="Jaros S."/>
            <person name="Januszkiewicz K."/>
            <person name="Wedrychowicz H."/>
        </authorList>
    </citation>
    <scope>NUCLEOTIDE SEQUENCE [LARGE SCALE GENOMIC DNA]</scope>
    <source>
        <strain evidence="1 2">CGMCC 1.10681</strain>
    </source>
</reference>
<protein>
    <submittedName>
        <fullName evidence="1">Uncharacterized protein</fullName>
    </submittedName>
</protein>
<evidence type="ECO:0000313" key="1">
    <source>
        <dbReference type="EMBL" id="SHN28364.1"/>
    </source>
</evidence>
<evidence type="ECO:0000313" key="2">
    <source>
        <dbReference type="Proteomes" id="UP000184184"/>
    </source>
</evidence>
<gene>
    <name evidence="1" type="ORF">SAMN05216179_3050</name>
</gene>
<proteinExistence type="predicted"/>
<organism evidence="1 2">
    <name type="scientific">Gracilibacillus kekensis</name>
    <dbReference type="NCBI Taxonomy" id="1027249"/>
    <lineage>
        <taxon>Bacteria</taxon>
        <taxon>Bacillati</taxon>
        <taxon>Bacillota</taxon>
        <taxon>Bacilli</taxon>
        <taxon>Bacillales</taxon>
        <taxon>Bacillaceae</taxon>
        <taxon>Gracilibacillus</taxon>
    </lineage>
</organism>
<sequence>MKFVLKIAPACPLPFPGGASRANFVKKITLQSGSSDRADRPGVEVDAYANLIFYNASMR</sequence>
<keyword evidence="2" id="KW-1185">Reference proteome</keyword>
<dbReference type="AlphaFoldDB" id="A0A1M7QCB9"/>
<name>A0A1M7QCB9_9BACI</name>
<dbReference type="EMBL" id="FRCZ01000006">
    <property type="protein sequence ID" value="SHN28364.1"/>
    <property type="molecule type" value="Genomic_DNA"/>
</dbReference>